<dbReference type="SUPFAM" id="SSF57716">
    <property type="entry name" value="Glucocorticoid receptor-like (DNA-binding domain)"/>
    <property type="match status" value="1"/>
</dbReference>
<dbReference type="AlphaFoldDB" id="A0A8J4Y7L6"/>
<evidence type="ECO:0000256" key="4">
    <source>
        <dbReference type="ARBA" id="ARBA00023125"/>
    </source>
</evidence>
<proteinExistence type="predicted"/>
<evidence type="ECO:0000256" key="3">
    <source>
        <dbReference type="ARBA" id="ARBA00022833"/>
    </source>
</evidence>
<dbReference type="Proteomes" id="UP000770661">
    <property type="component" value="Unassembled WGS sequence"/>
</dbReference>
<evidence type="ECO:0000313" key="8">
    <source>
        <dbReference type="EMBL" id="KAG0718716.1"/>
    </source>
</evidence>
<feature type="region of interest" description="Disordered" evidence="6">
    <location>
        <begin position="116"/>
        <end position="143"/>
    </location>
</feature>
<dbReference type="EMBL" id="JACEEZ010015624">
    <property type="protein sequence ID" value="KAG0718716.1"/>
    <property type="molecule type" value="Genomic_DNA"/>
</dbReference>
<protein>
    <recommendedName>
        <fullName evidence="7">THAP-type domain-containing protein</fullName>
    </recommendedName>
</protein>
<accession>A0A8J4Y7L6</accession>
<dbReference type="GO" id="GO:0008270">
    <property type="term" value="F:zinc ion binding"/>
    <property type="evidence" value="ECO:0007669"/>
    <property type="project" value="UniProtKB-KW"/>
</dbReference>
<organism evidence="8 9">
    <name type="scientific">Chionoecetes opilio</name>
    <name type="common">Atlantic snow crab</name>
    <name type="synonym">Cancer opilio</name>
    <dbReference type="NCBI Taxonomy" id="41210"/>
    <lineage>
        <taxon>Eukaryota</taxon>
        <taxon>Metazoa</taxon>
        <taxon>Ecdysozoa</taxon>
        <taxon>Arthropoda</taxon>
        <taxon>Crustacea</taxon>
        <taxon>Multicrustacea</taxon>
        <taxon>Malacostraca</taxon>
        <taxon>Eumalacostraca</taxon>
        <taxon>Eucarida</taxon>
        <taxon>Decapoda</taxon>
        <taxon>Pleocyemata</taxon>
        <taxon>Brachyura</taxon>
        <taxon>Eubrachyura</taxon>
        <taxon>Majoidea</taxon>
        <taxon>Majidae</taxon>
        <taxon>Chionoecetes</taxon>
    </lineage>
</organism>
<evidence type="ECO:0000256" key="6">
    <source>
        <dbReference type="SAM" id="MobiDB-lite"/>
    </source>
</evidence>
<feature type="domain" description="THAP-type" evidence="7">
    <location>
        <begin position="1"/>
        <end position="88"/>
    </location>
</feature>
<evidence type="ECO:0000313" key="9">
    <source>
        <dbReference type="Proteomes" id="UP000770661"/>
    </source>
</evidence>
<keyword evidence="3" id="KW-0862">Zinc</keyword>
<comment type="caution">
    <text evidence="8">The sequence shown here is derived from an EMBL/GenBank/DDBJ whole genome shotgun (WGS) entry which is preliminary data.</text>
</comment>
<feature type="compositionally biased region" description="Polar residues" evidence="6">
    <location>
        <begin position="116"/>
        <end position="140"/>
    </location>
</feature>
<evidence type="ECO:0000256" key="2">
    <source>
        <dbReference type="ARBA" id="ARBA00022771"/>
    </source>
</evidence>
<evidence type="ECO:0000256" key="1">
    <source>
        <dbReference type="ARBA" id="ARBA00022723"/>
    </source>
</evidence>
<keyword evidence="2 5" id="KW-0863">Zinc-finger</keyword>
<evidence type="ECO:0000259" key="7">
    <source>
        <dbReference type="PROSITE" id="PS50950"/>
    </source>
</evidence>
<gene>
    <name evidence="8" type="ORF">GWK47_051928</name>
</gene>
<keyword evidence="1" id="KW-0479">Metal-binding</keyword>
<dbReference type="PROSITE" id="PS50950">
    <property type="entry name" value="ZF_THAP"/>
    <property type="match status" value="1"/>
</dbReference>
<sequence>MTNFVCAVADCQSVCRHKKTHNPKVKAVQGWARFPHVRKEATRRRVWEARCRRPLGWKATRNHAICSLHFIDWGENGPSLTHPDPVLFAYNKWGKNCFGHITRKRNILQCLTSQTTGSDELQGPTSSCQATQTSHNNGQPVQPVEMDMDLDIKDWPVVEMVTSAPQQPAPTTGVSSVSVMDEYMEVQQGHDSLVETQTVGQGSSALTAASLLRAILQDHDYSALTTYSPPSTGASQGAGPLQAGPLAKVSARGLWNCR</sequence>
<evidence type="ECO:0000256" key="5">
    <source>
        <dbReference type="PROSITE-ProRule" id="PRU00309"/>
    </source>
</evidence>
<name>A0A8J4Y7L6_CHIOP</name>
<keyword evidence="4 5" id="KW-0238">DNA-binding</keyword>
<keyword evidence="9" id="KW-1185">Reference proteome</keyword>
<dbReference type="InterPro" id="IPR006612">
    <property type="entry name" value="THAP_Znf"/>
</dbReference>
<reference evidence="8" key="1">
    <citation type="submission" date="2020-07" db="EMBL/GenBank/DDBJ databases">
        <title>The High-quality genome of the commercially important snow crab, Chionoecetes opilio.</title>
        <authorList>
            <person name="Jeong J.-H."/>
            <person name="Ryu S."/>
        </authorList>
    </citation>
    <scope>NUCLEOTIDE SEQUENCE</scope>
    <source>
        <strain evidence="8">MADBK_172401_WGS</strain>
        <tissue evidence="8">Digestive gland</tissue>
    </source>
</reference>
<dbReference type="GO" id="GO:0003677">
    <property type="term" value="F:DNA binding"/>
    <property type="evidence" value="ECO:0007669"/>
    <property type="project" value="UniProtKB-UniRule"/>
</dbReference>